<feature type="region of interest" description="Disordered" evidence="2">
    <location>
        <begin position="807"/>
        <end position="835"/>
    </location>
</feature>
<comment type="caution">
    <text evidence="6">The sequence shown here is derived from an EMBL/GenBank/DDBJ whole genome shotgun (WGS) entry which is preliminary data.</text>
</comment>
<feature type="region of interest" description="Disordered" evidence="2">
    <location>
        <begin position="1616"/>
        <end position="1667"/>
    </location>
</feature>
<dbReference type="Pfam" id="PF12509">
    <property type="entry name" value="DUF3715"/>
    <property type="match status" value="1"/>
</dbReference>
<dbReference type="Proteomes" id="UP000324632">
    <property type="component" value="Chromosome 14"/>
</dbReference>
<dbReference type="PANTHER" id="PTHR16207:SF1">
    <property type="entry name" value="PROTEIN TASOR"/>
    <property type="match status" value="1"/>
</dbReference>
<evidence type="ECO:0000259" key="5">
    <source>
        <dbReference type="Pfam" id="PF24630"/>
    </source>
</evidence>
<dbReference type="GO" id="GO:0000792">
    <property type="term" value="C:heterochromatin"/>
    <property type="evidence" value="ECO:0007669"/>
    <property type="project" value="TreeGrafter"/>
</dbReference>
<dbReference type="GO" id="GO:0005654">
    <property type="term" value="C:nucleoplasm"/>
    <property type="evidence" value="ECO:0007669"/>
    <property type="project" value="TreeGrafter"/>
</dbReference>
<evidence type="ECO:0000256" key="2">
    <source>
        <dbReference type="SAM" id="MobiDB-lite"/>
    </source>
</evidence>
<dbReference type="InterPro" id="IPR056242">
    <property type="entry name" value="PIN_TASOR"/>
</dbReference>
<dbReference type="InterPro" id="IPR046432">
    <property type="entry name" value="TASOR"/>
</dbReference>
<name>A0A5A9NTV0_9TELE</name>
<feature type="domain" description="TASOR alpha/beta" evidence="4">
    <location>
        <begin position="1114"/>
        <end position="1210"/>
    </location>
</feature>
<evidence type="ECO:0000313" key="6">
    <source>
        <dbReference type="EMBL" id="KAA0712505.1"/>
    </source>
</evidence>
<dbReference type="Pfam" id="PF23314">
    <property type="entry name" value="TASOR_alpha-beta"/>
    <property type="match status" value="1"/>
</dbReference>
<feature type="region of interest" description="Disordered" evidence="2">
    <location>
        <begin position="270"/>
        <end position="290"/>
    </location>
</feature>
<feature type="compositionally biased region" description="Acidic residues" evidence="2">
    <location>
        <begin position="25"/>
        <end position="36"/>
    </location>
</feature>
<accession>A0A5A9NTV0</accession>
<dbReference type="CDD" id="cd22569">
    <property type="entry name" value="TASOR_PBD"/>
    <property type="match status" value="1"/>
</dbReference>
<feature type="region of interest" description="Disordered" evidence="2">
    <location>
        <begin position="983"/>
        <end position="1019"/>
    </location>
</feature>
<dbReference type="GO" id="GO:0097355">
    <property type="term" value="P:protein localization to heterochromatin"/>
    <property type="evidence" value="ECO:0007669"/>
    <property type="project" value="TreeGrafter"/>
</dbReference>
<dbReference type="GO" id="GO:0003682">
    <property type="term" value="F:chromatin binding"/>
    <property type="evidence" value="ECO:0007669"/>
    <property type="project" value="TreeGrafter"/>
</dbReference>
<dbReference type="InterPro" id="IPR022188">
    <property type="entry name" value="TASOR_DUF3715"/>
</dbReference>
<feature type="compositionally biased region" description="Basic and acidic residues" evidence="2">
    <location>
        <begin position="1382"/>
        <end position="1391"/>
    </location>
</feature>
<feature type="compositionally biased region" description="Low complexity" evidence="2">
    <location>
        <begin position="278"/>
        <end position="288"/>
    </location>
</feature>
<feature type="region of interest" description="Disordered" evidence="2">
    <location>
        <begin position="1"/>
        <end position="36"/>
    </location>
</feature>
<dbReference type="EMBL" id="SOYY01000014">
    <property type="protein sequence ID" value="KAA0712505.1"/>
    <property type="molecule type" value="Genomic_DNA"/>
</dbReference>
<evidence type="ECO:0000259" key="3">
    <source>
        <dbReference type="Pfam" id="PF12509"/>
    </source>
</evidence>
<comment type="similarity">
    <text evidence="1">Belongs to the TASOR family.</text>
</comment>
<feature type="compositionally biased region" description="Basic and acidic residues" evidence="2">
    <location>
        <begin position="1"/>
        <end position="10"/>
    </location>
</feature>
<gene>
    <name evidence="6" type="ORF">E1301_Tti021436</name>
</gene>
<keyword evidence="7" id="KW-1185">Reference proteome</keyword>
<feature type="domain" description="TASOR PIN" evidence="5">
    <location>
        <begin position="1214"/>
        <end position="1354"/>
    </location>
</feature>
<evidence type="ECO:0000256" key="1">
    <source>
        <dbReference type="ARBA" id="ARBA00008058"/>
    </source>
</evidence>
<feature type="compositionally biased region" description="Pro residues" evidence="2">
    <location>
        <begin position="989"/>
        <end position="1004"/>
    </location>
</feature>
<dbReference type="GO" id="GO:0045814">
    <property type="term" value="P:negative regulation of gene expression, epigenetic"/>
    <property type="evidence" value="ECO:0007669"/>
    <property type="project" value="InterPro"/>
</dbReference>
<sequence length="1790" mass="198564">MEHRAEKLSDKGNTSTHRWSQNGGGEEEFGCADGLDEETQAAKPTFHIPRKNREKRALFQDMSTDSREFADILQILTSSYKESSSMGTFVYSKPCLVHNELLEKDFMEKRRELKQDGRTEKELSENFCFLLCDAQKISAVCERGLSVGSSWINTLGNPAKGVYLCQFSDLLQIAPLEPASTGNIIIFKVIKGKVKSVHDSMSRGMDPTPKFDSHFSKNATRVTSLLSYKSFEYTQQYFYEYVDFEISSRPRHVRPYAVVSYQLHRKEASAAPKPLPPLRSNSLSSGTSRGRRSYTVWQGQFVNGGNDVYQACLRSHSQPFLPYKLSEKIEIGKVMRLEQVKQDIPSSIFSWKLYTGSHEVCKSGVYCSMFEVVEKDKSPKSLNALLQKLEEEGLVLVNMLNNRGFLFLLSANQMANSSVTNLSDTCTPPSSELCDPIIPQHDSFISALHYALSKAKSNPSADPSTAVEQHIYDYLKNLQEGKVLQRICTDYKTTLDIRETVFPAPKKKTNWESFLQPYIYNPAMFTMILERVKKKVEELRVQTELSAVQSEPHNDPEKVKELFKLIQMKRHLKEKLSSAGEIGSPAVSPAVVEDVCVLKRKIEVDAHEGNSKRHRNQLEEFREAESPFSPSFANVLNTVGLQDTDLRKDKTQGALKIMEMLDSLGKTSLDTDLRKEKAQGALEVIKLLDNLTQGTTELPRNRDDMEATDISDSALFDSMIKLGLPTDRDIDLRRPFADDGPERTDCLEETSGSLSSLEAFSPCSDSGGQQRGVNLLGEKTIPWVLIPITGLKTERYSQRMMEYPKDPRFLQSPTVSTHTTPDIKDLSPHYQPDSSNILTDIDVQTAEEIESSASAAFPHCPVDAGPQLIAVDHIVDELISGFSTKVEELLRDKRIYYVSCSSTQSPREPPQRPVPPLSEYISDFNTPLPINNYISALHDSLMLFINSQQVKLHNTASEDVSSSSTKGVSSNSPVSFPNLVNSCVSSSLPPKPSQSPTSTPPAPVTQPHHQSSPPHQHVHHLPHKVMYFDREAVTQEIPKVDTSSELSQASGLLNLDSSLAPETTSAVEEQAVGTAVKSEDVSIEHSHSAISSIIDRLKPEVISNLVEIIKGVQKNAVYFYIHSPDEEESDVSWEIKEYLKKLGNMECSPQGFLEKSIGPDKLLVIIQNMDIAAQVHKIPALVSLKKHPSVSFAGVDNHSDIQNHTYNELFQSGGLIVSDEHVLNPDVITAEKLGDILEYLEQLNSPQSPWRWRIHFKSHKKLREKSRLTCEALSLYEILTAYEKRHIVEILSYHSCDAPSRRAPDLDCLVDLQARFIKQRHLIFLTGCRFEMFPHYSSSGIAIANVDDIKSIISSLTGGISENVERIPSAEISSTPAPTSLIEDRMPKDSSEGSTRVSVPPEKIQVDKDQHPLLTTESYSRVSESSVQDQLLPSATSETEENLDFKALSEAISQFKASRMQGKSDKDETAQHSFRVYPHQSFLSHALTNSYPVYSSQNNVLSSTAFETLGSHNESKIQSAGDCDEPSPVLESGVAELTGAQSSCSSVYGNEEIVASASSPVKVNDDVREGTGCTREPTPMAMSFTADENIRSVSDHFKPWENSGAFNCSTDTWSGTTNSVSQCDQDSKERAVTAQGNTGSSEPPNKDKHGKSSFPPRTGNSGFGMDRFNSVRPIAVQGGSLIPTPQRSMGVNCPRFISPNSAIGLGHPLLNCNIPNTLGVVPVLGGLLPNPNMQMAWNSLAQGSASGFWGAQRGIDLQQMQRAQFLQTWHGNPRFQGNGFHNNRGGFSGW</sequence>
<feature type="region of interest" description="Disordered" evidence="2">
    <location>
        <begin position="1371"/>
        <end position="1399"/>
    </location>
</feature>
<dbReference type="InterPro" id="IPR056243">
    <property type="entry name" value="TASOR_ab_dom"/>
</dbReference>
<organism evidence="6 7">
    <name type="scientific">Triplophysa tibetana</name>
    <dbReference type="NCBI Taxonomy" id="1572043"/>
    <lineage>
        <taxon>Eukaryota</taxon>
        <taxon>Metazoa</taxon>
        <taxon>Chordata</taxon>
        <taxon>Craniata</taxon>
        <taxon>Vertebrata</taxon>
        <taxon>Euteleostomi</taxon>
        <taxon>Actinopterygii</taxon>
        <taxon>Neopterygii</taxon>
        <taxon>Teleostei</taxon>
        <taxon>Ostariophysi</taxon>
        <taxon>Cypriniformes</taxon>
        <taxon>Nemacheilidae</taxon>
        <taxon>Triplophysa</taxon>
    </lineage>
</organism>
<dbReference type="PANTHER" id="PTHR16207">
    <property type="entry name" value="SET DOMAIN-CONTAINING PROTEIN"/>
    <property type="match status" value="1"/>
</dbReference>
<protein>
    <submittedName>
        <fullName evidence="6">Protein TASOR</fullName>
    </submittedName>
</protein>
<reference evidence="6 7" key="1">
    <citation type="journal article" date="2019" name="Mol. Ecol. Resour.">
        <title>Chromosome-level genome assembly of Triplophysa tibetana, a fish adapted to the harsh high-altitude environment of the Tibetan Plateau.</title>
        <authorList>
            <person name="Yang X."/>
            <person name="Liu H."/>
            <person name="Ma Z."/>
            <person name="Zou Y."/>
            <person name="Zou M."/>
            <person name="Mao Y."/>
            <person name="Li X."/>
            <person name="Wang H."/>
            <person name="Chen T."/>
            <person name="Wang W."/>
            <person name="Yang R."/>
        </authorList>
    </citation>
    <scope>NUCLEOTIDE SEQUENCE [LARGE SCALE GENOMIC DNA]</scope>
    <source>
        <strain evidence="6">TTIB1903HZAU</strain>
        <tissue evidence="6">Muscle</tissue>
    </source>
</reference>
<feature type="domain" description="TASOR pseudo-PARP" evidence="3">
    <location>
        <begin position="112"/>
        <end position="255"/>
    </location>
</feature>
<dbReference type="Pfam" id="PF24630">
    <property type="entry name" value="PIN_TASOR"/>
    <property type="match status" value="1"/>
</dbReference>
<feature type="compositionally biased region" description="Polar residues" evidence="2">
    <location>
        <begin position="11"/>
        <end position="21"/>
    </location>
</feature>
<evidence type="ECO:0000259" key="4">
    <source>
        <dbReference type="Pfam" id="PF23314"/>
    </source>
</evidence>
<evidence type="ECO:0000313" key="7">
    <source>
        <dbReference type="Proteomes" id="UP000324632"/>
    </source>
</evidence>
<feature type="compositionally biased region" description="Polar residues" evidence="2">
    <location>
        <begin position="1634"/>
        <end position="1643"/>
    </location>
</feature>
<proteinExistence type="inferred from homology"/>
<feature type="compositionally biased region" description="Polar residues" evidence="2">
    <location>
        <begin position="811"/>
        <end position="820"/>
    </location>
</feature>
<feature type="compositionally biased region" description="Low complexity" evidence="2">
    <location>
        <begin position="1005"/>
        <end position="1015"/>
    </location>
</feature>